<evidence type="ECO:0000313" key="1">
    <source>
        <dbReference type="EMBL" id="KXS17154.1"/>
    </source>
</evidence>
<organism evidence="1 2">
    <name type="scientific">Gonapodya prolifera (strain JEL478)</name>
    <name type="common">Monoblepharis prolifera</name>
    <dbReference type="NCBI Taxonomy" id="1344416"/>
    <lineage>
        <taxon>Eukaryota</taxon>
        <taxon>Fungi</taxon>
        <taxon>Fungi incertae sedis</taxon>
        <taxon>Chytridiomycota</taxon>
        <taxon>Chytridiomycota incertae sedis</taxon>
        <taxon>Monoblepharidomycetes</taxon>
        <taxon>Monoblepharidales</taxon>
        <taxon>Gonapodyaceae</taxon>
        <taxon>Gonapodya</taxon>
    </lineage>
</organism>
<dbReference type="Proteomes" id="UP000070544">
    <property type="component" value="Unassembled WGS sequence"/>
</dbReference>
<gene>
    <name evidence="1" type="ORF">M427DRAFT_30623</name>
</gene>
<sequence>MRDDALRRLPDALPHLEHFGGSVTWLQNPRALATMVAGLRHLTSLDISDLYPLYRKGRVQWTKAAPDLEVFLSHPTLSVLKYPVRWIMSYGVAARFMAKFGLPVMDAMDIRWVAAPALAPLP</sequence>
<protein>
    <submittedName>
        <fullName evidence="1">Uncharacterized protein</fullName>
    </submittedName>
</protein>
<keyword evidence="2" id="KW-1185">Reference proteome</keyword>
<dbReference type="AlphaFoldDB" id="A0A139AKV4"/>
<reference evidence="1 2" key="1">
    <citation type="journal article" date="2015" name="Genome Biol. Evol.">
        <title>Phylogenomic analyses indicate that early fungi evolved digesting cell walls of algal ancestors of land plants.</title>
        <authorList>
            <person name="Chang Y."/>
            <person name="Wang S."/>
            <person name="Sekimoto S."/>
            <person name="Aerts A.L."/>
            <person name="Choi C."/>
            <person name="Clum A."/>
            <person name="LaButti K.M."/>
            <person name="Lindquist E.A."/>
            <person name="Yee Ngan C."/>
            <person name="Ohm R.A."/>
            <person name="Salamov A.A."/>
            <person name="Grigoriev I.V."/>
            <person name="Spatafora J.W."/>
            <person name="Berbee M.L."/>
        </authorList>
    </citation>
    <scope>NUCLEOTIDE SEQUENCE [LARGE SCALE GENOMIC DNA]</scope>
    <source>
        <strain evidence="1 2">JEL478</strain>
    </source>
</reference>
<accession>A0A139AKV4</accession>
<dbReference type="EMBL" id="KQ965748">
    <property type="protein sequence ID" value="KXS17154.1"/>
    <property type="molecule type" value="Genomic_DNA"/>
</dbReference>
<evidence type="ECO:0000313" key="2">
    <source>
        <dbReference type="Proteomes" id="UP000070544"/>
    </source>
</evidence>
<name>A0A139AKV4_GONPJ</name>
<proteinExistence type="predicted"/>